<evidence type="ECO:0008006" key="4">
    <source>
        <dbReference type="Google" id="ProtNLM"/>
    </source>
</evidence>
<organism evidence="2 3">
    <name type="scientific">Armillaria gallica</name>
    <name type="common">Bulbous honey fungus</name>
    <name type="synonym">Armillaria bulbosa</name>
    <dbReference type="NCBI Taxonomy" id="47427"/>
    <lineage>
        <taxon>Eukaryota</taxon>
        <taxon>Fungi</taxon>
        <taxon>Dikarya</taxon>
        <taxon>Basidiomycota</taxon>
        <taxon>Agaricomycotina</taxon>
        <taxon>Agaricomycetes</taxon>
        <taxon>Agaricomycetidae</taxon>
        <taxon>Agaricales</taxon>
        <taxon>Marasmiineae</taxon>
        <taxon>Physalacriaceae</taxon>
        <taxon>Armillaria</taxon>
    </lineage>
</organism>
<dbReference type="AlphaFoldDB" id="A0A2H3D967"/>
<keyword evidence="3" id="KW-1185">Reference proteome</keyword>
<accession>A0A2H3D967</accession>
<dbReference type="Proteomes" id="UP000217790">
    <property type="component" value="Unassembled WGS sequence"/>
</dbReference>
<feature type="chain" id="PRO_5013944152" description="Secreted protein" evidence="1">
    <location>
        <begin position="30"/>
        <end position="86"/>
    </location>
</feature>
<dbReference type="EMBL" id="KZ293701">
    <property type="protein sequence ID" value="PBK84016.1"/>
    <property type="molecule type" value="Genomic_DNA"/>
</dbReference>
<evidence type="ECO:0000313" key="2">
    <source>
        <dbReference type="EMBL" id="PBK84016.1"/>
    </source>
</evidence>
<name>A0A2H3D967_ARMGA</name>
<keyword evidence="1" id="KW-0732">Signal</keyword>
<proteinExistence type="predicted"/>
<dbReference type="InParanoid" id="A0A2H3D967"/>
<reference evidence="3" key="1">
    <citation type="journal article" date="2017" name="Nat. Ecol. Evol.">
        <title>Genome expansion and lineage-specific genetic innovations in the forest pathogenic fungi Armillaria.</title>
        <authorList>
            <person name="Sipos G."/>
            <person name="Prasanna A.N."/>
            <person name="Walter M.C."/>
            <person name="O'Connor E."/>
            <person name="Balint B."/>
            <person name="Krizsan K."/>
            <person name="Kiss B."/>
            <person name="Hess J."/>
            <person name="Varga T."/>
            <person name="Slot J."/>
            <person name="Riley R."/>
            <person name="Boka B."/>
            <person name="Rigling D."/>
            <person name="Barry K."/>
            <person name="Lee J."/>
            <person name="Mihaltcheva S."/>
            <person name="LaButti K."/>
            <person name="Lipzen A."/>
            <person name="Waldron R."/>
            <person name="Moloney N.M."/>
            <person name="Sperisen C."/>
            <person name="Kredics L."/>
            <person name="Vagvoelgyi C."/>
            <person name="Patrignani A."/>
            <person name="Fitzpatrick D."/>
            <person name="Nagy I."/>
            <person name="Doyle S."/>
            <person name="Anderson J.B."/>
            <person name="Grigoriev I.V."/>
            <person name="Gueldener U."/>
            <person name="Muensterkoetter M."/>
            <person name="Nagy L.G."/>
        </authorList>
    </citation>
    <scope>NUCLEOTIDE SEQUENCE [LARGE SCALE GENOMIC DNA]</scope>
    <source>
        <strain evidence="3">Ar21-2</strain>
    </source>
</reference>
<protein>
    <recommendedName>
        <fullName evidence="4">Secreted protein</fullName>
    </recommendedName>
</protein>
<evidence type="ECO:0000256" key="1">
    <source>
        <dbReference type="SAM" id="SignalP"/>
    </source>
</evidence>
<gene>
    <name evidence="2" type="ORF">ARMGADRAFT_616186</name>
</gene>
<evidence type="ECO:0000313" key="3">
    <source>
        <dbReference type="Proteomes" id="UP000217790"/>
    </source>
</evidence>
<sequence>MGRFRGSTRYRCMGRHSMLLLWIPSSISGSYERCTPITFANFASSTPWRIPVFHMYLCPCGIEFTEELGYSDRYNQCVKLLLYEVY</sequence>
<feature type="signal peptide" evidence="1">
    <location>
        <begin position="1"/>
        <end position="29"/>
    </location>
</feature>